<protein>
    <submittedName>
        <fullName evidence="1">Uncharacterized protein</fullName>
    </submittedName>
</protein>
<proteinExistence type="predicted"/>
<organism evidence="1">
    <name type="scientific">Cacopsylla melanoneura</name>
    <dbReference type="NCBI Taxonomy" id="428564"/>
    <lineage>
        <taxon>Eukaryota</taxon>
        <taxon>Metazoa</taxon>
        <taxon>Ecdysozoa</taxon>
        <taxon>Arthropoda</taxon>
        <taxon>Hexapoda</taxon>
        <taxon>Insecta</taxon>
        <taxon>Pterygota</taxon>
        <taxon>Neoptera</taxon>
        <taxon>Paraneoptera</taxon>
        <taxon>Hemiptera</taxon>
        <taxon>Sternorrhyncha</taxon>
        <taxon>Psylloidea</taxon>
        <taxon>Psyllidae</taxon>
        <taxon>Psyllinae</taxon>
        <taxon>Cacopsylla</taxon>
    </lineage>
</organism>
<reference evidence="1" key="1">
    <citation type="submission" date="2021-05" db="EMBL/GenBank/DDBJ databases">
        <authorList>
            <person name="Alioto T."/>
            <person name="Alioto T."/>
            <person name="Gomez Garrido J."/>
        </authorList>
    </citation>
    <scope>NUCLEOTIDE SEQUENCE</scope>
</reference>
<dbReference type="EMBL" id="HBUF01661779">
    <property type="protein sequence ID" value="CAG6788810.1"/>
    <property type="molecule type" value="Transcribed_RNA"/>
</dbReference>
<evidence type="ECO:0000313" key="1">
    <source>
        <dbReference type="EMBL" id="CAG6788810.1"/>
    </source>
</evidence>
<name>A0A8D9BNW0_9HEMI</name>
<accession>A0A8D9BNW0</accession>
<sequence>MLRLLRYKFFKTLKNNGQKLDPVLIGDFFYSPKSLKLLLFPLKLGQRFCLAPPHISVLCLVSCHSFLSHIFYHAVSSSVSPFISLSCKLKYVFLVNPPLFFFFFFFQPWECFAAEKGGVFY</sequence>
<dbReference type="AlphaFoldDB" id="A0A8D9BNW0"/>